<feature type="region of interest" description="Disordered" evidence="5">
    <location>
        <begin position="1"/>
        <end position="41"/>
    </location>
</feature>
<keyword evidence="8" id="KW-1185">Reference proteome</keyword>
<evidence type="ECO:0000256" key="3">
    <source>
        <dbReference type="ARBA" id="ARBA00023242"/>
    </source>
</evidence>
<comment type="subcellular location">
    <subcellularLocation>
        <location evidence="4">Nucleus</location>
    </subcellularLocation>
</comment>
<dbReference type="InterPro" id="IPR038704">
    <property type="entry name" value="YEAST_sf"/>
</dbReference>
<reference evidence="7" key="1">
    <citation type="journal article" date="2023" name="Mol. Ecol. Resour.">
        <title>Chromosome-level genome assembly of a triploid poplar Populus alba 'Berolinensis'.</title>
        <authorList>
            <person name="Chen S."/>
            <person name="Yu Y."/>
            <person name="Wang X."/>
            <person name="Wang S."/>
            <person name="Zhang T."/>
            <person name="Zhou Y."/>
            <person name="He R."/>
            <person name="Meng N."/>
            <person name="Wang Y."/>
            <person name="Liu W."/>
            <person name="Liu Z."/>
            <person name="Liu J."/>
            <person name="Guo Q."/>
            <person name="Huang H."/>
            <person name="Sederoff R.R."/>
            <person name="Wang G."/>
            <person name="Qu G."/>
            <person name="Chen S."/>
        </authorList>
    </citation>
    <scope>NUCLEOTIDE SEQUENCE</scope>
    <source>
        <strain evidence="7">SC-2020</strain>
    </source>
</reference>
<dbReference type="EMBL" id="JAQIZT010000007">
    <property type="protein sequence ID" value="KAJ6989833.1"/>
    <property type="molecule type" value="Genomic_DNA"/>
</dbReference>
<dbReference type="Gene3D" id="2.60.40.1970">
    <property type="entry name" value="YEATS domain"/>
    <property type="match status" value="1"/>
</dbReference>
<dbReference type="Pfam" id="PF03366">
    <property type="entry name" value="YEATS"/>
    <property type="match status" value="1"/>
</dbReference>
<keyword evidence="3 4" id="KW-0539">Nucleus</keyword>
<dbReference type="InterPro" id="IPR055129">
    <property type="entry name" value="YEATS_dom"/>
</dbReference>
<accession>A0AAD6QG99</accession>
<dbReference type="PANTHER" id="PTHR47573:SF1">
    <property type="entry name" value="PROTEIN AF-9 HOMOLOG"/>
    <property type="match status" value="1"/>
</dbReference>
<keyword evidence="2" id="KW-0804">Transcription</keyword>
<dbReference type="Proteomes" id="UP001164929">
    <property type="component" value="Chromosome 7"/>
</dbReference>
<proteinExistence type="predicted"/>
<organism evidence="7 8">
    <name type="scientific">Populus alba x Populus x berolinensis</name>
    <dbReference type="NCBI Taxonomy" id="444605"/>
    <lineage>
        <taxon>Eukaryota</taxon>
        <taxon>Viridiplantae</taxon>
        <taxon>Streptophyta</taxon>
        <taxon>Embryophyta</taxon>
        <taxon>Tracheophyta</taxon>
        <taxon>Spermatophyta</taxon>
        <taxon>Magnoliopsida</taxon>
        <taxon>eudicotyledons</taxon>
        <taxon>Gunneridae</taxon>
        <taxon>Pentapetalae</taxon>
        <taxon>rosids</taxon>
        <taxon>fabids</taxon>
        <taxon>Malpighiales</taxon>
        <taxon>Salicaceae</taxon>
        <taxon>Saliceae</taxon>
        <taxon>Populus</taxon>
    </lineage>
</organism>
<dbReference type="PANTHER" id="PTHR47573">
    <property type="entry name" value="PROTEIN AF-9 HOMOLOG"/>
    <property type="match status" value="1"/>
</dbReference>
<dbReference type="InterPro" id="IPR005033">
    <property type="entry name" value="YEATS"/>
</dbReference>
<dbReference type="GO" id="GO:0005634">
    <property type="term" value="C:nucleus"/>
    <property type="evidence" value="ECO:0007669"/>
    <property type="project" value="UniProtKB-SubCell"/>
</dbReference>
<keyword evidence="1" id="KW-0805">Transcription regulation</keyword>
<evidence type="ECO:0000256" key="4">
    <source>
        <dbReference type="PROSITE-ProRule" id="PRU00376"/>
    </source>
</evidence>
<dbReference type="PROSITE" id="PS51037">
    <property type="entry name" value="YEATS"/>
    <property type="match status" value="1"/>
</dbReference>
<evidence type="ECO:0000259" key="6">
    <source>
        <dbReference type="PROSITE" id="PS51037"/>
    </source>
</evidence>
<evidence type="ECO:0000256" key="2">
    <source>
        <dbReference type="ARBA" id="ARBA00023163"/>
    </source>
</evidence>
<evidence type="ECO:0000313" key="8">
    <source>
        <dbReference type="Proteomes" id="UP001164929"/>
    </source>
</evidence>
<sequence>MPLTTTPLPSKTSFQLEDVESAAKPQRIKPTDYTDNNINQDENKRLKDVEISVPVVYGTMAFYLGKKANELQSHKWTVYVRGATNEDLGVVIKQVVFQLHPSFDNPIRVVESPPFELSECGWGEFEICISILFHDDVCDKHVDLFHLLKLYPDAESGPQSTKKPVVVETYNEIVFPGPSETFLARVLNHPAVYVPRLPAGFNLPAPVPSPNMNVKGKDDTKNHPLIHWFINFSEADELLKLASARQQVQAHILKLRRQLSMLDGPPQPSKLAYESCLMHACLRKGWLSRRTHMGCPKIVRNLWYLARERAHHAAHVYNLANFEKLRMPLNSLGRLVHAMERHFQKRNNLVLAKGYH</sequence>
<comment type="caution">
    <text evidence="7">The sequence shown here is derived from an EMBL/GenBank/DDBJ whole genome shotgun (WGS) entry which is preliminary data.</text>
</comment>
<evidence type="ECO:0000256" key="1">
    <source>
        <dbReference type="ARBA" id="ARBA00023015"/>
    </source>
</evidence>
<protein>
    <submittedName>
        <fullName evidence="7">Transcription initiation factor TFIID subunit 14b-like isoform X1</fullName>
    </submittedName>
</protein>
<gene>
    <name evidence="7" type="ORF">NC653_018362</name>
</gene>
<evidence type="ECO:0000313" key="7">
    <source>
        <dbReference type="EMBL" id="KAJ6989833.1"/>
    </source>
</evidence>
<feature type="domain" description="YEATS" evidence="6">
    <location>
        <begin position="45"/>
        <end position="189"/>
    </location>
</feature>
<dbReference type="GO" id="GO:0006355">
    <property type="term" value="P:regulation of DNA-templated transcription"/>
    <property type="evidence" value="ECO:0007669"/>
    <property type="project" value="InterPro"/>
</dbReference>
<name>A0AAD6QG99_9ROSI</name>
<evidence type="ECO:0000256" key="5">
    <source>
        <dbReference type="SAM" id="MobiDB-lite"/>
    </source>
</evidence>
<dbReference type="AlphaFoldDB" id="A0AAD6QG99"/>
<dbReference type="CDD" id="cd16910">
    <property type="entry name" value="YEATS_TFIID14_like"/>
    <property type="match status" value="1"/>
</dbReference>